<keyword evidence="1" id="KW-0732">Signal</keyword>
<reference evidence="3" key="1">
    <citation type="submission" date="2023-07" db="EMBL/GenBank/DDBJ databases">
        <title>Study on multiphase classification of strain Alteromonas salexigens isolated from the Yellow Sea.</title>
        <authorList>
            <person name="Sun L."/>
        </authorList>
    </citation>
    <scope>NUCLEOTIDE SEQUENCE [LARGE SCALE GENOMIC DNA]</scope>
    <source>
        <strain evidence="3">ASW11-19</strain>
    </source>
</reference>
<dbReference type="Pfam" id="PF10972">
    <property type="entry name" value="CsiV"/>
    <property type="match status" value="1"/>
</dbReference>
<evidence type="ECO:0000256" key="1">
    <source>
        <dbReference type="SAM" id="SignalP"/>
    </source>
</evidence>
<name>A0ABT2VLH0_9ALTE</name>
<feature type="chain" id="PRO_5046781621" evidence="1">
    <location>
        <begin position="26"/>
        <end position="450"/>
    </location>
</feature>
<gene>
    <name evidence="2" type="ORF">OCL06_04735</name>
</gene>
<organism evidence="2 3">
    <name type="scientific">Alteromonas salexigens</name>
    <dbReference type="NCBI Taxonomy" id="2982530"/>
    <lineage>
        <taxon>Bacteria</taxon>
        <taxon>Pseudomonadati</taxon>
        <taxon>Pseudomonadota</taxon>
        <taxon>Gammaproteobacteria</taxon>
        <taxon>Alteromonadales</taxon>
        <taxon>Alteromonadaceae</taxon>
        <taxon>Alteromonas/Salinimonas group</taxon>
        <taxon>Alteromonas</taxon>
    </lineage>
</organism>
<dbReference type="EMBL" id="JAOTJC010000006">
    <property type="protein sequence ID" value="MCU7553899.1"/>
    <property type="molecule type" value="Genomic_DNA"/>
</dbReference>
<sequence length="450" mass="50477">MNVSRAGTVLASALALSSVMLPAKAAEEWWFDVEVIIFDRNTALSQLEEQFELADNVYPATADADVIGDVVHPDISRLKQGLARCDGSDAPLYAPPLPLDDLVARYGDVMQAADAKPQHTNIITDTPATLSGGGSGVVTRLPADEPGSAPPAPDDQQIASYWISFSGIENIEPVTVPRFRYCEDNPPWLAYTQQGWQRHTPDNRLPAPDQLPVELNGNDWPRAAHAHLLSVDARELEKLSAQIRRSRDLNRLLHVTWRQEVMFGQENAARVRLFAGKNYASQFTLLGTEKSDGPVETPLVSEQPEAEPRSLLGDNFFGELQTRLNANTPVDFSEVLQQRQQEVRTDEPGPIRHIDEHTPIWEVDGYMRVFLKYINRVPYLHIDSELFYRQPVPVQGTENGSAPEYKLASVPLKQLRRVISKQLHYFDHPLFGVVVEIRRYERPDLPAGQQ</sequence>
<evidence type="ECO:0000313" key="3">
    <source>
        <dbReference type="Proteomes" id="UP001209257"/>
    </source>
</evidence>
<dbReference type="RefSeq" id="WP_262992597.1">
    <property type="nucleotide sequence ID" value="NZ_JAOTJC010000006.1"/>
</dbReference>
<keyword evidence="3" id="KW-1185">Reference proteome</keyword>
<proteinExistence type="predicted"/>
<feature type="signal peptide" evidence="1">
    <location>
        <begin position="1"/>
        <end position="25"/>
    </location>
</feature>
<comment type="caution">
    <text evidence="2">The sequence shown here is derived from an EMBL/GenBank/DDBJ whole genome shotgun (WGS) entry which is preliminary data.</text>
</comment>
<evidence type="ECO:0000313" key="2">
    <source>
        <dbReference type="EMBL" id="MCU7553899.1"/>
    </source>
</evidence>
<dbReference type="InterPro" id="IPR021241">
    <property type="entry name" value="CsiV"/>
</dbReference>
<accession>A0ABT2VLH0</accession>
<protein>
    <submittedName>
        <fullName evidence="2">Peptidoglycan binding protein CsiV</fullName>
    </submittedName>
</protein>
<dbReference type="Proteomes" id="UP001209257">
    <property type="component" value="Unassembled WGS sequence"/>
</dbReference>